<evidence type="ECO:0000256" key="6">
    <source>
        <dbReference type="ARBA" id="ARBA00022723"/>
    </source>
</evidence>
<dbReference type="InterPro" id="IPR013010">
    <property type="entry name" value="Znf_SIAH"/>
</dbReference>
<evidence type="ECO:0000259" key="12">
    <source>
        <dbReference type="PROSITE" id="PS51081"/>
    </source>
</evidence>
<dbReference type="GO" id="GO:0061630">
    <property type="term" value="F:ubiquitin protein ligase activity"/>
    <property type="evidence" value="ECO:0007669"/>
    <property type="project" value="UniProtKB-EC"/>
</dbReference>
<dbReference type="InterPro" id="IPR013083">
    <property type="entry name" value="Znf_RING/FYVE/PHD"/>
</dbReference>
<keyword evidence="6" id="KW-0479">Metal-binding</keyword>
<evidence type="ECO:0000256" key="3">
    <source>
        <dbReference type="ARBA" id="ARBA00009119"/>
    </source>
</evidence>
<accession>A0A9P0DWR7</accession>
<name>A0A9P0DWR7_PHACE</name>
<evidence type="ECO:0000256" key="7">
    <source>
        <dbReference type="ARBA" id="ARBA00022771"/>
    </source>
</evidence>
<evidence type="ECO:0000256" key="5">
    <source>
        <dbReference type="ARBA" id="ARBA00022679"/>
    </source>
</evidence>
<evidence type="ECO:0000256" key="4">
    <source>
        <dbReference type="ARBA" id="ARBA00012483"/>
    </source>
</evidence>
<reference evidence="13" key="2">
    <citation type="submission" date="2022-10" db="EMBL/GenBank/DDBJ databases">
        <authorList>
            <consortium name="ENA_rothamsted_submissions"/>
            <consortium name="culmorum"/>
            <person name="King R."/>
        </authorList>
    </citation>
    <scope>NUCLEOTIDE SEQUENCE</scope>
</reference>
<evidence type="ECO:0000259" key="11">
    <source>
        <dbReference type="PROSITE" id="PS50089"/>
    </source>
</evidence>
<dbReference type="FunFam" id="3.30.40.10:FF:000041">
    <property type="entry name" value="E3 ubiquitin-protein ligase SINAT3"/>
    <property type="match status" value="1"/>
</dbReference>
<organism evidence="13 14">
    <name type="scientific">Phaedon cochleariae</name>
    <name type="common">Mustard beetle</name>
    <dbReference type="NCBI Taxonomy" id="80249"/>
    <lineage>
        <taxon>Eukaryota</taxon>
        <taxon>Metazoa</taxon>
        <taxon>Ecdysozoa</taxon>
        <taxon>Arthropoda</taxon>
        <taxon>Hexapoda</taxon>
        <taxon>Insecta</taxon>
        <taxon>Pterygota</taxon>
        <taxon>Neoptera</taxon>
        <taxon>Endopterygota</taxon>
        <taxon>Coleoptera</taxon>
        <taxon>Polyphaga</taxon>
        <taxon>Cucujiformia</taxon>
        <taxon>Chrysomeloidea</taxon>
        <taxon>Chrysomelidae</taxon>
        <taxon>Chrysomelinae</taxon>
        <taxon>Chrysomelini</taxon>
        <taxon>Phaedon</taxon>
    </lineage>
</organism>
<dbReference type="OrthoDB" id="4788989at2759"/>
<feature type="domain" description="RING-type" evidence="11">
    <location>
        <begin position="296"/>
        <end position="331"/>
    </location>
</feature>
<dbReference type="PANTHER" id="PTHR45877:SF2">
    <property type="entry name" value="E3 UBIQUITIN-PROTEIN LIGASE SINA-RELATED"/>
    <property type="match status" value="1"/>
</dbReference>
<evidence type="ECO:0000313" key="13">
    <source>
        <dbReference type="EMBL" id="CAH1173512.1"/>
    </source>
</evidence>
<dbReference type="GO" id="GO:0031624">
    <property type="term" value="F:ubiquitin conjugating enzyme binding"/>
    <property type="evidence" value="ECO:0007669"/>
    <property type="project" value="TreeGrafter"/>
</dbReference>
<evidence type="ECO:0000313" key="14">
    <source>
        <dbReference type="Proteomes" id="UP001153737"/>
    </source>
</evidence>
<dbReference type="Pfam" id="PF21362">
    <property type="entry name" value="Sina_RING"/>
    <property type="match status" value="1"/>
</dbReference>
<dbReference type="PANTHER" id="PTHR45877">
    <property type="entry name" value="E3 UBIQUITIN-PROTEIN LIGASE SIAH2"/>
    <property type="match status" value="1"/>
</dbReference>
<dbReference type="SUPFAM" id="SSF57850">
    <property type="entry name" value="RING/U-box"/>
    <property type="match status" value="1"/>
</dbReference>
<feature type="domain" description="SIAH-type" evidence="12">
    <location>
        <begin position="100"/>
        <end position="161"/>
    </location>
</feature>
<evidence type="ECO:0000256" key="10">
    <source>
        <dbReference type="PROSITE-ProRule" id="PRU00455"/>
    </source>
</evidence>
<comment type="similarity">
    <text evidence="3">Belongs to the SINA (Seven in absentia) family.</text>
</comment>
<evidence type="ECO:0000256" key="8">
    <source>
        <dbReference type="ARBA" id="ARBA00022786"/>
    </source>
</evidence>
<dbReference type="InterPro" id="IPR001841">
    <property type="entry name" value="Znf_RING"/>
</dbReference>
<dbReference type="EC" id="2.3.2.27" evidence="4"/>
<dbReference type="Proteomes" id="UP001153737">
    <property type="component" value="Chromosome 6"/>
</dbReference>
<dbReference type="InterPro" id="IPR049548">
    <property type="entry name" value="Sina-like_RING"/>
</dbReference>
<comment type="catalytic activity">
    <reaction evidence="1">
        <text>S-ubiquitinyl-[E2 ubiquitin-conjugating enzyme]-L-cysteine + [acceptor protein]-L-lysine = [E2 ubiquitin-conjugating enzyme]-L-cysteine + N(6)-ubiquitinyl-[acceptor protein]-L-lysine.</text>
        <dbReference type="EC" id="2.3.2.27"/>
    </reaction>
</comment>
<dbReference type="Pfam" id="PF21361">
    <property type="entry name" value="Sina_ZnF"/>
    <property type="match status" value="1"/>
</dbReference>
<dbReference type="InterPro" id="IPR004162">
    <property type="entry name" value="SINA-like_animal"/>
</dbReference>
<keyword evidence="7 10" id="KW-0863">Zinc-finger</keyword>
<evidence type="ECO:0000256" key="2">
    <source>
        <dbReference type="ARBA" id="ARBA00004906"/>
    </source>
</evidence>
<evidence type="ECO:0000256" key="9">
    <source>
        <dbReference type="ARBA" id="ARBA00022833"/>
    </source>
</evidence>
<dbReference type="PROSITE" id="PS50089">
    <property type="entry name" value="ZF_RING_2"/>
    <property type="match status" value="1"/>
</dbReference>
<keyword evidence="9" id="KW-0862">Zinc</keyword>
<protein>
    <recommendedName>
        <fullName evidence="4">RING-type E3 ubiquitin transferase</fullName>
        <ecNumber evidence="4">2.3.2.27</ecNumber>
    </recommendedName>
</protein>
<dbReference type="Gene3D" id="3.30.40.10">
    <property type="entry name" value="Zinc/RING finger domain, C3HC4 (zinc finger)"/>
    <property type="match status" value="3"/>
</dbReference>
<dbReference type="AlphaFoldDB" id="A0A9P0DWR7"/>
<gene>
    <name evidence="13" type="ORF">PHAECO_LOCUS10116</name>
</gene>
<dbReference type="GO" id="GO:0008270">
    <property type="term" value="F:zinc ion binding"/>
    <property type="evidence" value="ECO:0007669"/>
    <property type="project" value="UniProtKB-KW"/>
</dbReference>
<reference evidence="13" key="1">
    <citation type="submission" date="2022-01" db="EMBL/GenBank/DDBJ databases">
        <authorList>
            <person name="King R."/>
        </authorList>
    </citation>
    <scope>NUCLEOTIDE SEQUENCE</scope>
</reference>
<proteinExistence type="inferred from homology"/>
<keyword evidence="8" id="KW-0833">Ubl conjugation pathway</keyword>
<comment type="pathway">
    <text evidence="2">Protein modification; protein ubiquitination.</text>
</comment>
<keyword evidence="14" id="KW-1185">Reference proteome</keyword>
<dbReference type="GO" id="GO:0005737">
    <property type="term" value="C:cytoplasm"/>
    <property type="evidence" value="ECO:0007669"/>
    <property type="project" value="TreeGrafter"/>
</dbReference>
<sequence>MLETSSRYPERYPTTLLLKTQLHTYIFMDDDHFLQIETTCESIRMTYVQPESLSKLSCCKCKKYLSHFPISTSPDGSTCGRCQPLDGAVHNEVYEYLAEKQKFPCSHNSNGCLENLFPKNIPKHERFCNYQKVNCPTIITPTCQWKGFTNDLLQHFEEKHPTFLLSEGNFEVDFINSHKENYLLPYGESLYIVNRSNDSRTGTFSCTVTYIGSDPVVDEYSYKIILKSGSGIQTHEISKKLGDVTDINNNMISSILNDPVSIVARIEVFKEDPTVEADVEEVDNTIQWDFLRELECLVCMEYMVPPIFQCLTGHSICKGCKEKMKECPTCKNEIGNTQNFALAQLVSFIDYPCKHDRCKFKAKPAEIKRHEASCVFGTIGCPLKDSLECEAQMTQAEVYDHVTKEHYENLLEFDMVSEPFEEGESVEECYVVPFDGKLFKLCYSYDDEVLMWVMQFIGPAEASSEYCFDIDIIDTSGTGNRAYFKAACEPLNSIEEGIRFHYHDVASLITTELRYRVHVSKYKD</sequence>
<evidence type="ECO:0000256" key="1">
    <source>
        <dbReference type="ARBA" id="ARBA00000900"/>
    </source>
</evidence>
<dbReference type="SUPFAM" id="SSF49599">
    <property type="entry name" value="TRAF domain-like"/>
    <property type="match status" value="2"/>
</dbReference>
<dbReference type="PROSITE" id="PS51081">
    <property type="entry name" value="ZF_SIAH"/>
    <property type="match status" value="1"/>
</dbReference>
<dbReference type="GO" id="GO:0043161">
    <property type="term" value="P:proteasome-mediated ubiquitin-dependent protein catabolic process"/>
    <property type="evidence" value="ECO:0007669"/>
    <property type="project" value="TreeGrafter"/>
</dbReference>
<keyword evidence="5" id="KW-0808">Transferase</keyword>
<dbReference type="EMBL" id="OU896712">
    <property type="protein sequence ID" value="CAH1173512.1"/>
    <property type="molecule type" value="Genomic_DNA"/>
</dbReference>